<dbReference type="Proteomes" id="UP000250796">
    <property type="component" value="Chromosome MESINF"/>
</dbReference>
<evidence type="ECO:0000313" key="1">
    <source>
        <dbReference type="EMBL" id="SSC13051.1"/>
    </source>
</evidence>
<evidence type="ECO:0000313" key="2">
    <source>
        <dbReference type="Proteomes" id="UP000250796"/>
    </source>
</evidence>
<evidence type="ECO:0008006" key="3">
    <source>
        <dbReference type="Google" id="ProtNLM"/>
    </source>
</evidence>
<organism evidence="1 2">
    <name type="scientific">Mesotoga infera</name>
    <dbReference type="NCBI Taxonomy" id="1236046"/>
    <lineage>
        <taxon>Bacteria</taxon>
        <taxon>Thermotogati</taxon>
        <taxon>Thermotogota</taxon>
        <taxon>Thermotogae</taxon>
        <taxon>Kosmotogales</taxon>
        <taxon>Kosmotogaceae</taxon>
        <taxon>Mesotoga</taxon>
    </lineage>
</organism>
<protein>
    <recommendedName>
        <fullName evidence="3">Lipoprotein</fullName>
    </recommendedName>
</protein>
<dbReference type="EMBL" id="LS974202">
    <property type="protein sequence ID" value="SSC13051.1"/>
    <property type="molecule type" value="Genomic_DNA"/>
</dbReference>
<sequence>MKMKKSLATAIVITVIAISCISRNPTVEAYRNSFCSVTYLDIESFSVNLTTDKINISRNEKRMLNDGDILIYLTDEDRLGKMLILELDKNRSGILLFDFVTYDRNGKILIEKKEIKLQASYIFDFDKGIIPEKIEGVELWWHNMDDMEMYLVPWTPTKLGKYSLAKMN</sequence>
<reference evidence="1 2" key="1">
    <citation type="submission" date="2017-01" db="EMBL/GenBank/DDBJ databases">
        <authorList>
            <person name="Erauso G."/>
        </authorList>
    </citation>
    <scope>NUCLEOTIDE SEQUENCE [LARGE SCALE GENOMIC DNA]</scope>
    <source>
        <strain evidence="1">MESINF1</strain>
    </source>
</reference>
<keyword evidence="2" id="KW-1185">Reference proteome</keyword>
<gene>
    <name evidence="1" type="ORF">MESINF_1607</name>
</gene>
<proteinExistence type="predicted"/>
<dbReference type="AlphaFoldDB" id="A0A7Z7LG16"/>
<dbReference type="PROSITE" id="PS51257">
    <property type="entry name" value="PROKAR_LIPOPROTEIN"/>
    <property type="match status" value="1"/>
</dbReference>
<name>A0A7Z7LG16_9BACT</name>
<dbReference type="KEGG" id="minf:MESINF_1607"/>
<accession>A0A7Z7LG16</accession>